<sequence length="84" mass="9418">MLSMGTLPPATSLRLVNLNSTFRLCSRNLIPDLRPILPHLQTNEVLIAMIAVHRTGRRRIAEIPTIPTAADNLLLQDLHRRMAS</sequence>
<dbReference type="AlphaFoldDB" id="X0GWC0"/>
<evidence type="ECO:0000313" key="1">
    <source>
        <dbReference type="EMBL" id="EXL67922.1"/>
    </source>
</evidence>
<protein>
    <submittedName>
        <fullName evidence="1">Uncharacterized protein</fullName>
    </submittedName>
</protein>
<name>X0GWC0_FUSOX</name>
<accession>X0GWC0</accession>
<dbReference type="HOGENOM" id="CLU_2527560_0_0_1"/>
<gene>
    <name evidence="1" type="ORF">FOPG_15973</name>
</gene>
<reference evidence="1" key="2">
    <citation type="submission" date="2014-03" db="EMBL/GenBank/DDBJ databases">
        <title>The Genome Annotation of Fusarium oxysporum PHW808.</title>
        <authorList>
            <consortium name="The Broad Institute Genomics Platform"/>
            <person name="Ma L.-J."/>
            <person name="Corby-Kistler H."/>
            <person name="Broz K."/>
            <person name="Gale L.R."/>
            <person name="Jonkers W."/>
            <person name="O'Donnell K."/>
            <person name="Ploetz R."/>
            <person name="Steinberg C."/>
            <person name="Schwartz D.C."/>
            <person name="VanEtten H."/>
            <person name="Zhou S."/>
            <person name="Young S.K."/>
            <person name="Zeng Q."/>
            <person name="Gargeya S."/>
            <person name="Fitzgerald M."/>
            <person name="Abouelleil A."/>
            <person name="Alvarado L."/>
            <person name="Chapman S.B."/>
            <person name="Gainer-Dewar J."/>
            <person name="Goldberg J."/>
            <person name="Griggs A."/>
            <person name="Gujja S."/>
            <person name="Hansen M."/>
            <person name="Howarth C."/>
            <person name="Imamovic A."/>
            <person name="Ireland A."/>
            <person name="Larimer J."/>
            <person name="McCowan C."/>
            <person name="Murphy C."/>
            <person name="Pearson M."/>
            <person name="Poon T.W."/>
            <person name="Priest M."/>
            <person name="Roberts A."/>
            <person name="Saif S."/>
            <person name="Shea T."/>
            <person name="Sykes S."/>
            <person name="Wortman J."/>
            <person name="Nusbaum C."/>
            <person name="Birren B."/>
        </authorList>
    </citation>
    <scope>NUCLEOTIDE SEQUENCE</scope>
    <source>
        <strain evidence="1">54008</strain>
    </source>
</reference>
<reference evidence="1" key="1">
    <citation type="submission" date="2011-11" db="EMBL/GenBank/DDBJ databases">
        <title>The Genome Sequence of Fusarium oxysporum PHW808.</title>
        <authorList>
            <consortium name="The Broad Institute Genome Sequencing Platform"/>
            <person name="Ma L.-J."/>
            <person name="Gale L.R."/>
            <person name="Schwartz D.C."/>
            <person name="Zhou S."/>
            <person name="Corby-Kistler H."/>
            <person name="Young S.K."/>
            <person name="Zeng Q."/>
            <person name="Gargeya S."/>
            <person name="Fitzgerald M."/>
            <person name="Haas B."/>
            <person name="Abouelleil A."/>
            <person name="Alvarado L."/>
            <person name="Arachchi H.M."/>
            <person name="Berlin A."/>
            <person name="Brown A."/>
            <person name="Chapman S.B."/>
            <person name="Chen Z."/>
            <person name="Dunbar C."/>
            <person name="Freedman E."/>
            <person name="Gearin G."/>
            <person name="Goldberg J."/>
            <person name="Griggs A."/>
            <person name="Gujja S."/>
            <person name="Heiman D."/>
            <person name="Howarth C."/>
            <person name="Larson L."/>
            <person name="Lui A."/>
            <person name="MacDonald P.J.P."/>
            <person name="Montmayeur A."/>
            <person name="Murphy C."/>
            <person name="Neiman D."/>
            <person name="Pearson M."/>
            <person name="Priest M."/>
            <person name="Roberts A."/>
            <person name="Saif S."/>
            <person name="Shea T."/>
            <person name="Shenoy N."/>
            <person name="Sisk P."/>
            <person name="Stolte C."/>
            <person name="Sykes S."/>
            <person name="Wortman J."/>
            <person name="Nusbaum C."/>
            <person name="Birren B."/>
        </authorList>
    </citation>
    <scope>NUCLEOTIDE SEQUENCE [LARGE SCALE GENOMIC DNA]</scope>
    <source>
        <strain evidence="1">54008</strain>
    </source>
</reference>
<organism evidence="1">
    <name type="scientific">Fusarium oxysporum f. sp. conglutinans race 2 54008</name>
    <dbReference type="NCBI Taxonomy" id="1089457"/>
    <lineage>
        <taxon>Eukaryota</taxon>
        <taxon>Fungi</taxon>
        <taxon>Dikarya</taxon>
        <taxon>Ascomycota</taxon>
        <taxon>Pezizomycotina</taxon>
        <taxon>Sordariomycetes</taxon>
        <taxon>Hypocreomycetidae</taxon>
        <taxon>Hypocreales</taxon>
        <taxon>Nectriaceae</taxon>
        <taxon>Fusarium</taxon>
        <taxon>Fusarium oxysporum species complex</taxon>
    </lineage>
</organism>
<proteinExistence type="predicted"/>
<dbReference type="EMBL" id="KK033320">
    <property type="protein sequence ID" value="EXL67922.1"/>
    <property type="molecule type" value="Genomic_DNA"/>
</dbReference>
<dbReference type="Proteomes" id="UP000030676">
    <property type="component" value="Unassembled WGS sequence"/>
</dbReference>